<dbReference type="PROSITE" id="PS51257">
    <property type="entry name" value="PROKAR_LIPOPROTEIN"/>
    <property type="match status" value="1"/>
</dbReference>
<feature type="transmembrane region" description="Helical" evidence="6">
    <location>
        <begin position="138"/>
        <end position="161"/>
    </location>
</feature>
<accession>A0A542SRN4</accession>
<proteinExistence type="predicted"/>
<evidence type="ECO:0000256" key="3">
    <source>
        <dbReference type="ARBA" id="ARBA00022989"/>
    </source>
</evidence>
<feature type="transmembrane region" description="Helical" evidence="6">
    <location>
        <begin position="286"/>
        <end position="308"/>
    </location>
</feature>
<evidence type="ECO:0000256" key="5">
    <source>
        <dbReference type="PROSITE-ProRule" id="PRU00339"/>
    </source>
</evidence>
<keyword evidence="2 6" id="KW-0812">Transmembrane</keyword>
<comment type="subcellular location">
    <subcellularLocation>
        <location evidence="1">Membrane</location>
        <topology evidence="1">Multi-pass membrane protein</topology>
    </subcellularLocation>
</comment>
<dbReference type="Gene3D" id="1.25.40.10">
    <property type="entry name" value="Tetratricopeptide repeat domain"/>
    <property type="match status" value="1"/>
</dbReference>
<keyword evidence="8" id="KW-0436">Ligase</keyword>
<dbReference type="Pfam" id="PF04932">
    <property type="entry name" value="Wzy_C"/>
    <property type="match status" value="1"/>
</dbReference>
<dbReference type="InterPro" id="IPR011990">
    <property type="entry name" value="TPR-like_helical_dom_sf"/>
</dbReference>
<dbReference type="PANTHER" id="PTHR37422">
    <property type="entry name" value="TEICHURONIC ACID BIOSYNTHESIS PROTEIN TUAE"/>
    <property type="match status" value="1"/>
</dbReference>
<reference evidence="8 9" key="1">
    <citation type="submission" date="2019-06" db="EMBL/GenBank/DDBJ databases">
        <title>Sequencing the genomes of 1000 actinobacteria strains.</title>
        <authorList>
            <person name="Klenk H.-P."/>
        </authorList>
    </citation>
    <scope>NUCLEOTIDE SEQUENCE [LARGE SCALE GENOMIC DNA]</scope>
    <source>
        <strain evidence="8 9">DSM 10596</strain>
    </source>
</reference>
<feature type="transmembrane region" description="Helical" evidence="6">
    <location>
        <begin position="377"/>
        <end position="404"/>
    </location>
</feature>
<feature type="transmembrane region" description="Helical" evidence="6">
    <location>
        <begin position="241"/>
        <end position="262"/>
    </location>
</feature>
<dbReference type="PANTHER" id="PTHR37422:SF13">
    <property type="entry name" value="LIPOPOLYSACCHARIDE BIOSYNTHESIS PROTEIN PA4999-RELATED"/>
    <property type="match status" value="1"/>
</dbReference>
<comment type="caution">
    <text evidence="8">The sequence shown here is derived from an EMBL/GenBank/DDBJ whole genome shotgun (WGS) entry which is preliminary data.</text>
</comment>
<dbReference type="PROSITE" id="PS50005">
    <property type="entry name" value="TPR"/>
    <property type="match status" value="1"/>
</dbReference>
<dbReference type="Proteomes" id="UP000316181">
    <property type="component" value="Unassembled WGS sequence"/>
</dbReference>
<evidence type="ECO:0000256" key="6">
    <source>
        <dbReference type="SAM" id="Phobius"/>
    </source>
</evidence>
<protein>
    <submittedName>
        <fullName evidence="8">O-antigen ligase-like membrane protein</fullName>
    </submittedName>
</protein>
<dbReference type="InterPro" id="IPR051533">
    <property type="entry name" value="WaaL-like"/>
</dbReference>
<dbReference type="InterPro" id="IPR007016">
    <property type="entry name" value="O-antigen_ligase-rel_domated"/>
</dbReference>
<dbReference type="GO" id="GO:0016874">
    <property type="term" value="F:ligase activity"/>
    <property type="evidence" value="ECO:0007669"/>
    <property type="project" value="UniProtKB-KW"/>
</dbReference>
<feature type="transmembrane region" description="Helical" evidence="6">
    <location>
        <begin position="181"/>
        <end position="204"/>
    </location>
</feature>
<gene>
    <name evidence="8" type="ORF">FB389_1998</name>
</gene>
<dbReference type="AlphaFoldDB" id="A0A542SRN4"/>
<sequence>MLSVNQRRRAAAAVVCIALTTVACLPGALDPYTLPKIAVAYIGIALAASVPGWARLPRPLVLLMCAGGVWLAIAAALGAAPAQALAGAAPRFEGIITIPAYIGSLWAGARLLSAGDEPASPQAAARGKPRRSTLARPWTPWPALNASLSVLAIVLLAGALLNAAGHDPVSHAPDLQRIISLLGNATDLGVVSALIALLLGAAAAERATTTANAVRHLSLWLYAVGAAAAACSVALSGSRAAVLALVAGVIVAAAAMGLRALILHRRRAAAPDGAPARRSTAPGRTYPVWIGAITVGVVGAVFLIPATAQRFTGVKASSIRTITGRFEIWQATLQLIRDHLWTGVGPSGYEAAISPYLGVDYARDITFHTELDSPHNWILQVTAVGGLPLLAITLGGVAFLGTVAVRAIINAPPSTAWQFAARFGAATGVGAALLTHLTTPGILPLALLVLGSAIGSPPRVRGSRDASRWAAPAWLAAAGVLAALTSVAAASQYALSTASSQARSGDGAAALQTCDRAASAMRWNRDVESQCAQQFAAAVQSLSDGGRTDAVQAVAAAAITEATRAISANGADLGALEARAVAYQLTGDFESADRDLSVIVDATPYDVDVLVRRGTVRANLGDINAAKQDYEAALAIDSDNDTASNNLTVLRGL</sequence>
<dbReference type="EMBL" id="VFNV01000001">
    <property type="protein sequence ID" value="TQK77279.1"/>
    <property type="molecule type" value="Genomic_DNA"/>
</dbReference>
<dbReference type="RefSeq" id="WP_170207951.1">
    <property type="nucleotide sequence ID" value="NZ_BAAATB010000006.1"/>
</dbReference>
<evidence type="ECO:0000259" key="7">
    <source>
        <dbReference type="Pfam" id="PF04932"/>
    </source>
</evidence>
<evidence type="ECO:0000313" key="8">
    <source>
        <dbReference type="EMBL" id="TQK77279.1"/>
    </source>
</evidence>
<organism evidence="8 9">
    <name type="scientific">Rarobacter incanus</name>
    <dbReference type="NCBI Taxonomy" id="153494"/>
    <lineage>
        <taxon>Bacteria</taxon>
        <taxon>Bacillati</taxon>
        <taxon>Actinomycetota</taxon>
        <taxon>Actinomycetes</taxon>
        <taxon>Micrococcales</taxon>
        <taxon>Rarobacteraceae</taxon>
        <taxon>Rarobacter</taxon>
    </lineage>
</organism>
<feature type="transmembrane region" description="Helical" evidence="6">
    <location>
        <begin position="60"/>
        <end position="82"/>
    </location>
</feature>
<evidence type="ECO:0000256" key="1">
    <source>
        <dbReference type="ARBA" id="ARBA00004141"/>
    </source>
</evidence>
<keyword evidence="5" id="KW-0802">TPR repeat</keyword>
<dbReference type="GO" id="GO:0016020">
    <property type="term" value="C:membrane"/>
    <property type="evidence" value="ECO:0007669"/>
    <property type="project" value="UniProtKB-SubCell"/>
</dbReference>
<feature type="domain" description="O-antigen ligase-related" evidence="7">
    <location>
        <begin position="226"/>
        <end position="393"/>
    </location>
</feature>
<feature type="transmembrane region" description="Helical" evidence="6">
    <location>
        <begin position="216"/>
        <end position="235"/>
    </location>
</feature>
<feature type="transmembrane region" description="Helical" evidence="6">
    <location>
        <begin position="441"/>
        <end position="460"/>
    </location>
</feature>
<feature type="transmembrane region" description="Helical" evidence="6">
    <location>
        <begin position="34"/>
        <end position="53"/>
    </location>
</feature>
<feature type="repeat" description="TPR" evidence="5">
    <location>
        <begin position="607"/>
        <end position="640"/>
    </location>
</feature>
<evidence type="ECO:0000313" key="9">
    <source>
        <dbReference type="Proteomes" id="UP000316181"/>
    </source>
</evidence>
<feature type="transmembrane region" description="Helical" evidence="6">
    <location>
        <begin position="94"/>
        <end position="112"/>
    </location>
</feature>
<evidence type="ECO:0000256" key="4">
    <source>
        <dbReference type="ARBA" id="ARBA00023136"/>
    </source>
</evidence>
<keyword evidence="3 6" id="KW-1133">Transmembrane helix</keyword>
<feature type="transmembrane region" description="Helical" evidence="6">
    <location>
        <begin position="472"/>
        <end position="495"/>
    </location>
</feature>
<keyword evidence="9" id="KW-1185">Reference proteome</keyword>
<dbReference type="InterPro" id="IPR019734">
    <property type="entry name" value="TPR_rpt"/>
</dbReference>
<dbReference type="SMART" id="SM00028">
    <property type="entry name" value="TPR"/>
    <property type="match status" value="1"/>
</dbReference>
<evidence type="ECO:0000256" key="2">
    <source>
        <dbReference type="ARBA" id="ARBA00022692"/>
    </source>
</evidence>
<name>A0A542SRN4_9MICO</name>
<keyword evidence="4 6" id="KW-0472">Membrane</keyword>
<dbReference type="SUPFAM" id="SSF48452">
    <property type="entry name" value="TPR-like"/>
    <property type="match status" value="1"/>
</dbReference>